<accession>A0A9W6JGN8</accession>
<dbReference type="InterPro" id="IPR046461">
    <property type="entry name" value="TerL_ATPase"/>
</dbReference>
<proteinExistence type="predicted"/>
<sequence length="536" mass="59166">MKTTRPLWLNDGSEIDDPFGYGERAVAWLRKLKHPKSRLPGRAFQLDPWQERIVRRIYGPCHPDGRRIVKTVVLLLPRGNRKTSLAAALACLHTFGPEKVPNGQAVFAAADRDQARIGFAEAAGIMREDRRVEKALRFVDSRHRVSYPQKGATLRAISSDAGRQHGQTPNFALVDELHAWPKRDLWDVLRTGLTKVAGSLLVVATTAGRGKENVASDVVDYARKVARGEIEDPAFLPVLFEMPAGSDWRDQAMWHDVNPGLALGYPDLEGLRQLAREAENRPSDQAAFRQLHLNEWQANATTPFVDMTVYDQGAGEVDLDAHAEERTPCWLGVDLSSSIDLTVVVAAFATEAGFEIAPFFFCPTGNLQQRQDLSGAPYVRWAAEGQITATPGDVIDVRAVEDRIRDLCATYNVQEVAFDPALARQSLATLGDEGLPVVEHRQGALSMMPAIAELERAIIGRRFRHGAHPVLRWTFENTEVETNAHGHKVRLSKPTRWLSIDGAVAGAMAVSRAATGNMGGFIYADADARPEGIEIW</sequence>
<dbReference type="PANTHER" id="PTHR41287">
    <property type="match status" value="1"/>
</dbReference>
<dbReference type="EMBL" id="BSFK01000010">
    <property type="protein sequence ID" value="GLK76702.1"/>
    <property type="molecule type" value="Genomic_DNA"/>
</dbReference>
<dbReference type="Pfam" id="PF03354">
    <property type="entry name" value="TerL_ATPase"/>
    <property type="match status" value="1"/>
</dbReference>
<dbReference type="AlphaFoldDB" id="A0A9W6JGN8"/>
<dbReference type="Pfam" id="PF20441">
    <property type="entry name" value="TerL_nuclease"/>
    <property type="match status" value="1"/>
</dbReference>
<keyword evidence="4" id="KW-1185">Reference proteome</keyword>
<protein>
    <submittedName>
        <fullName evidence="3">Terminase</fullName>
    </submittedName>
</protein>
<comment type="caution">
    <text evidence="3">The sequence shown here is derived from an EMBL/GenBank/DDBJ whole genome shotgun (WGS) entry which is preliminary data.</text>
</comment>
<evidence type="ECO:0000259" key="2">
    <source>
        <dbReference type="Pfam" id="PF20441"/>
    </source>
</evidence>
<dbReference type="PANTHER" id="PTHR41287:SF1">
    <property type="entry name" value="PROTEIN YMFN"/>
    <property type="match status" value="1"/>
</dbReference>
<evidence type="ECO:0000259" key="1">
    <source>
        <dbReference type="Pfam" id="PF03354"/>
    </source>
</evidence>
<name>A0A9W6JGN8_9HYPH</name>
<dbReference type="InterPro" id="IPR005021">
    <property type="entry name" value="Terminase_largesu-like"/>
</dbReference>
<dbReference type="GO" id="GO:0004519">
    <property type="term" value="F:endonuclease activity"/>
    <property type="evidence" value="ECO:0007669"/>
    <property type="project" value="InterPro"/>
</dbReference>
<organism evidence="3 4">
    <name type="scientific">Methylopila jiangsuensis</name>
    <dbReference type="NCBI Taxonomy" id="586230"/>
    <lineage>
        <taxon>Bacteria</taxon>
        <taxon>Pseudomonadati</taxon>
        <taxon>Pseudomonadota</taxon>
        <taxon>Alphaproteobacteria</taxon>
        <taxon>Hyphomicrobiales</taxon>
        <taxon>Methylopilaceae</taxon>
        <taxon>Methylopila</taxon>
    </lineage>
</organism>
<reference evidence="3" key="1">
    <citation type="journal article" date="2014" name="Int. J. Syst. Evol. Microbiol.">
        <title>Complete genome sequence of Corynebacterium casei LMG S-19264T (=DSM 44701T), isolated from a smear-ripened cheese.</title>
        <authorList>
            <consortium name="US DOE Joint Genome Institute (JGI-PGF)"/>
            <person name="Walter F."/>
            <person name="Albersmeier A."/>
            <person name="Kalinowski J."/>
            <person name="Ruckert C."/>
        </authorList>
    </citation>
    <scope>NUCLEOTIDE SEQUENCE</scope>
    <source>
        <strain evidence="3">VKM B-2555</strain>
    </source>
</reference>
<dbReference type="InterPro" id="IPR027417">
    <property type="entry name" value="P-loop_NTPase"/>
</dbReference>
<evidence type="ECO:0000313" key="3">
    <source>
        <dbReference type="EMBL" id="GLK76702.1"/>
    </source>
</evidence>
<feature type="domain" description="Terminase large subunit-like ATPase" evidence="1">
    <location>
        <begin position="48"/>
        <end position="223"/>
    </location>
</feature>
<dbReference type="RefSeq" id="WP_271204573.1">
    <property type="nucleotide sequence ID" value="NZ_BSFK01000010.1"/>
</dbReference>
<feature type="domain" description="Terminase large subunit-like endonuclease" evidence="2">
    <location>
        <begin position="230"/>
        <end position="516"/>
    </location>
</feature>
<reference evidence="3" key="2">
    <citation type="submission" date="2023-01" db="EMBL/GenBank/DDBJ databases">
        <authorList>
            <person name="Sun Q."/>
            <person name="Evtushenko L."/>
        </authorList>
    </citation>
    <scope>NUCLEOTIDE SEQUENCE</scope>
    <source>
        <strain evidence="3">VKM B-2555</strain>
    </source>
</reference>
<dbReference type="Proteomes" id="UP001143364">
    <property type="component" value="Unassembled WGS sequence"/>
</dbReference>
<evidence type="ECO:0000313" key="4">
    <source>
        <dbReference type="Proteomes" id="UP001143364"/>
    </source>
</evidence>
<dbReference type="InterPro" id="IPR046462">
    <property type="entry name" value="TerL_nuclease"/>
</dbReference>
<gene>
    <name evidence="3" type="ORF">GCM10008171_19560</name>
</gene>
<dbReference type="Gene3D" id="3.40.50.300">
    <property type="entry name" value="P-loop containing nucleotide triphosphate hydrolases"/>
    <property type="match status" value="1"/>
</dbReference>